<protein>
    <recommendedName>
        <fullName evidence="9">DedA family protein</fullName>
    </recommendedName>
</protein>
<keyword evidence="3 6" id="KW-0812">Transmembrane</keyword>
<sequence>MIYFVDSALATYGYLLFYLLLVLEGQPIYWAGGFLLSLGVFKLWPLLLGPLFIWLGDYFFYWLGQRYGSDFLLKYGKFIFLTERRVDYIKKHFLNHKGKMIFFTQFIYGIGHNTLLVYGLTKKSYRDIWKYNVIGAILSYTIYLFLGYYLGEGYGYAKQLLKEIAVILLLVVFVSIIGAQVWWRDKDERTDKKLDQTANSDMSSLDKTKN</sequence>
<feature type="transmembrane region" description="Helical" evidence="6">
    <location>
        <begin position="163"/>
        <end position="183"/>
    </location>
</feature>
<evidence type="ECO:0000313" key="8">
    <source>
        <dbReference type="Proteomes" id="UP000230405"/>
    </source>
</evidence>
<evidence type="ECO:0000256" key="6">
    <source>
        <dbReference type="SAM" id="Phobius"/>
    </source>
</evidence>
<evidence type="ECO:0000256" key="5">
    <source>
        <dbReference type="ARBA" id="ARBA00023136"/>
    </source>
</evidence>
<feature type="transmembrane region" description="Helical" evidence="6">
    <location>
        <begin position="12"/>
        <end position="31"/>
    </location>
</feature>
<accession>A0A2M7VEY9</accession>
<evidence type="ECO:0000313" key="7">
    <source>
        <dbReference type="EMBL" id="PIZ99128.1"/>
    </source>
</evidence>
<feature type="transmembrane region" description="Helical" evidence="6">
    <location>
        <begin position="133"/>
        <end position="151"/>
    </location>
</feature>
<dbReference type="Proteomes" id="UP000230405">
    <property type="component" value="Unassembled WGS sequence"/>
</dbReference>
<gene>
    <name evidence="7" type="ORF">COX77_02405</name>
</gene>
<evidence type="ECO:0000256" key="3">
    <source>
        <dbReference type="ARBA" id="ARBA00022692"/>
    </source>
</evidence>
<proteinExistence type="predicted"/>
<comment type="subcellular location">
    <subcellularLocation>
        <location evidence="1">Cell membrane</location>
        <topology evidence="1">Multi-pass membrane protein</topology>
    </subcellularLocation>
</comment>
<feature type="transmembrane region" description="Helical" evidence="6">
    <location>
        <begin position="100"/>
        <end position="121"/>
    </location>
</feature>
<dbReference type="PANTHER" id="PTHR42709">
    <property type="entry name" value="ALKALINE PHOSPHATASE LIKE PROTEIN"/>
    <property type="match status" value="1"/>
</dbReference>
<feature type="transmembrane region" description="Helical" evidence="6">
    <location>
        <begin position="43"/>
        <end position="63"/>
    </location>
</feature>
<keyword evidence="2" id="KW-1003">Cell membrane</keyword>
<name>A0A2M7VEY9_9BACT</name>
<evidence type="ECO:0000256" key="1">
    <source>
        <dbReference type="ARBA" id="ARBA00004651"/>
    </source>
</evidence>
<dbReference type="AlphaFoldDB" id="A0A2M7VEY9"/>
<keyword evidence="4 6" id="KW-1133">Transmembrane helix</keyword>
<dbReference type="PANTHER" id="PTHR42709:SF6">
    <property type="entry name" value="UNDECAPRENYL PHOSPHATE TRANSPORTER A"/>
    <property type="match status" value="1"/>
</dbReference>
<organism evidence="7 8">
    <name type="scientific">Candidatus Komeilibacteria bacterium CG_4_10_14_0_2_um_filter_37_10</name>
    <dbReference type="NCBI Taxonomy" id="1974470"/>
    <lineage>
        <taxon>Bacteria</taxon>
        <taxon>Candidatus Komeiliibacteriota</taxon>
    </lineage>
</organism>
<evidence type="ECO:0008006" key="9">
    <source>
        <dbReference type="Google" id="ProtNLM"/>
    </source>
</evidence>
<dbReference type="GO" id="GO:0005886">
    <property type="term" value="C:plasma membrane"/>
    <property type="evidence" value="ECO:0007669"/>
    <property type="project" value="UniProtKB-SubCell"/>
</dbReference>
<reference evidence="8" key="1">
    <citation type="submission" date="2017-09" db="EMBL/GenBank/DDBJ databases">
        <title>Depth-based differentiation of microbial function through sediment-hosted aquifers and enrichment of novel symbionts in the deep terrestrial subsurface.</title>
        <authorList>
            <person name="Probst A.J."/>
            <person name="Ladd B."/>
            <person name="Jarett J.K."/>
            <person name="Geller-Mcgrath D.E."/>
            <person name="Sieber C.M.K."/>
            <person name="Emerson J.B."/>
            <person name="Anantharaman K."/>
            <person name="Thomas B.C."/>
            <person name="Malmstrom R."/>
            <person name="Stieglmeier M."/>
            <person name="Klingl A."/>
            <person name="Woyke T."/>
            <person name="Ryan C.M."/>
            <person name="Banfield J.F."/>
        </authorList>
    </citation>
    <scope>NUCLEOTIDE SEQUENCE [LARGE SCALE GENOMIC DNA]</scope>
</reference>
<keyword evidence="5 6" id="KW-0472">Membrane</keyword>
<comment type="caution">
    <text evidence="7">The sequence shown here is derived from an EMBL/GenBank/DDBJ whole genome shotgun (WGS) entry which is preliminary data.</text>
</comment>
<evidence type="ECO:0000256" key="4">
    <source>
        <dbReference type="ARBA" id="ARBA00022989"/>
    </source>
</evidence>
<dbReference type="EMBL" id="PFPO01000046">
    <property type="protein sequence ID" value="PIZ99128.1"/>
    <property type="molecule type" value="Genomic_DNA"/>
</dbReference>
<evidence type="ECO:0000256" key="2">
    <source>
        <dbReference type="ARBA" id="ARBA00022475"/>
    </source>
</evidence>
<dbReference type="InterPro" id="IPR051311">
    <property type="entry name" value="DedA_domain"/>
</dbReference>